<evidence type="ECO:0000256" key="1">
    <source>
        <dbReference type="ARBA" id="ARBA00022553"/>
    </source>
</evidence>
<dbReference type="InterPro" id="IPR045279">
    <property type="entry name" value="ARR-like"/>
</dbReference>
<keyword evidence="4" id="KW-0805">Transcription regulation</keyword>
<evidence type="ECO:0000256" key="5">
    <source>
        <dbReference type="ARBA" id="ARBA00023163"/>
    </source>
</evidence>
<evidence type="ECO:0000256" key="2">
    <source>
        <dbReference type="ARBA" id="ARBA00022864"/>
    </source>
</evidence>
<keyword evidence="3" id="KW-0902">Two-component regulatory system</keyword>
<evidence type="ECO:0000256" key="3">
    <source>
        <dbReference type="ARBA" id="ARBA00023012"/>
    </source>
</evidence>
<comment type="similarity">
    <text evidence="6">Belongs to the ARR family. Type-A subfamily.</text>
</comment>
<dbReference type="InterPro" id="IPR011006">
    <property type="entry name" value="CheY-like_superfamily"/>
</dbReference>
<dbReference type="GO" id="GO:0009736">
    <property type="term" value="P:cytokinin-activated signaling pathway"/>
    <property type="evidence" value="ECO:0007669"/>
    <property type="project" value="UniProtKB-KW"/>
</dbReference>
<gene>
    <name evidence="11" type="ORF">STAS_35006</name>
</gene>
<dbReference type="OrthoDB" id="60033at2759"/>
<evidence type="ECO:0000256" key="4">
    <source>
        <dbReference type="ARBA" id="ARBA00023015"/>
    </source>
</evidence>
<keyword evidence="12" id="KW-1185">Reference proteome</keyword>
<evidence type="ECO:0000313" key="12">
    <source>
        <dbReference type="Proteomes" id="UP000325081"/>
    </source>
</evidence>
<comment type="caution">
    <text evidence="11">The sequence shown here is derived from an EMBL/GenBank/DDBJ whole genome shotgun (WGS) entry which is preliminary data.</text>
</comment>
<evidence type="ECO:0000313" key="11">
    <source>
        <dbReference type="EMBL" id="GER57215.1"/>
    </source>
</evidence>
<feature type="compositionally biased region" description="Low complexity" evidence="9">
    <location>
        <begin position="91"/>
        <end position="129"/>
    </location>
</feature>
<dbReference type="Pfam" id="PF00072">
    <property type="entry name" value="Response_reg"/>
    <property type="match status" value="1"/>
</dbReference>
<dbReference type="PANTHER" id="PTHR43874">
    <property type="entry name" value="TWO-COMPONENT RESPONSE REGULATOR"/>
    <property type="match status" value="1"/>
</dbReference>
<feature type="region of interest" description="Disordered" evidence="9">
    <location>
        <begin position="68"/>
        <end position="156"/>
    </location>
</feature>
<evidence type="ECO:0000259" key="10">
    <source>
        <dbReference type="PROSITE" id="PS50110"/>
    </source>
</evidence>
<dbReference type="GO" id="GO:0000160">
    <property type="term" value="P:phosphorelay signal transduction system"/>
    <property type="evidence" value="ECO:0007669"/>
    <property type="project" value="UniProtKB-KW"/>
</dbReference>
<accession>A0A5A7RJ22</accession>
<dbReference type="Proteomes" id="UP000325081">
    <property type="component" value="Unassembled WGS sequence"/>
</dbReference>
<evidence type="ECO:0000256" key="8">
    <source>
        <dbReference type="PROSITE-ProRule" id="PRU00169"/>
    </source>
</evidence>
<organism evidence="11 12">
    <name type="scientific">Striga asiatica</name>
    <name type="common">Asiatic witchweed</name>
    <name type="synonym">Buchnera asiatica</name>
    <dbReference type="NCBI Taxonomy" id="4170"/>
    <lineage>
        <taxon>Eukaryota</taxon>
        <taxon>Viridiplantae</taxon>
        <taxon>Streptophyta</taxon>
        <taxon>Embryophyta</taxon>
        <taxon>Tracheophyta</taxon>
        <taxon>Spermatophyta</taxon>
        <taxon>Magnoliopsida</taxon>
        <taxon>eudicotyledons</taxon>
        <taxon>Gunneridae</taxon>
        <taxon>Pentapetalae</taxon>
        <taxon>asterids</taxon>
        <taxon>lamiids</taxon>
        <taxon>Lamiales</taxon>
        <taxon>Orobanchaceae</taxon>
        <taxon>Buchnereae</taxon>
        <taxon>Striga</taxon>
    </lineage>
</organism>
<protein>
    <submittedName>
        <fullName evidence="11">Two-component response regulator ARR9</fullName>
    </submittedName>
</protein>
<dbReference type="EMBL" id="BKCP01013181">
    <property type="protein sequence ID" value="GER57215.1"/>
    <property type="molecule type" value="Genomic_DNA"/>
</dbReference>
<name>A0A5A7RJ22_STRAF</name>
<dbReference type="Gene3D" id="3.40.50.2300">
    <property type="match status" value="1"/>
</dbReference>
<comment type="caution">
    <text evidence="8">Lacks conserved residue(s) required for the propagation of feature annotation.</text>
</comment>
<keyword evidence="2" id="KW-0932">Cytokinin signaling pathway</keyword>
<reference evidence="12" key="1">
    <citation type="journal article" date="2019" name="Curr. Biol.">
        <title>Genome Sequence of Striga asiatica Provides Insight into the Evolution of Plant Parasitism.</title>
        <authorList>
            <person name="Yoshida S."/>
            <person name="Kim S."/>
            <person name="Wafula E.K."/>
            <person name="Tanskanen J."/>
            <person name="Kim Y.M."/>
            <person name="Honaas L."/>
            <person name="Yang Z."/>
            <person name="Spallek T."/>
            <person name="Conn C.E."/>
            <person name="Ichihashi Y."/>
            <person name="Cheong K."/>
            <person name="Cui S."/>
            <person name="Der J.P."/>
            <person name="Gundlach H."/>
            <person name="Jiao Y."/>
            <person name="Hori C."/>
            <person name="Ishida J.K."/>
            <person name="Kasahara H."/>
            <person name="Kiba T."/>
            <person name="Kim M.S."/>
            <person name="Koo N."/>
            <person name="Laohavisit A."/>
            <person name="Lee Y.H."/>
            <person name="Lumba S."/>
            <person name="McCourt P."/>
            <person name="Mortimer J.C."/>
            <person name="Mutuku J.M."/>
            <person name="Nomura T."/>
            <person name="Sasaki-Sekimoto Y."/>
            <person name="Seto Y."/>
            <person name="Wang Y."/>
            <person name="Wakatake T."/>
            <person name="Sakakibara H."/>
            <person name="Demura T."/>
            <person name="Yamaguchi S."/>
            <person name="Yoneyama K."/>
            <person name="Manabe R.I."/>
            <person name="Nelson D.C."/>
            <person name="Schulman A.H."/>
            <person name="Timko M.P."/>
            <person name="dePamphilis C.W."/>
            <person name="Choi D."/>
            <person name="Shirasu K."/>
        </authorList>
    </citation>
    <scope>NUCLEOTIDE SEQUENCE [LARGE SCALE GENOMIC DNA]</scope>
    <source>
        <strain evidence="12">cv. UVA1</strain>
    </source>
</reference>
<comment type="function">
    <text evidence="7">Functions as a response regulator involved in His-to-Asp phosphorelay signal transduction system. Phosphorylation of the Asp residue in the receiver domain activates the ability of the protein to promote the transcription of target genes. Type-A response regulators seem to act as negative regulators of the cytokinin signaling.</text>
</comment>
<evidence type="ECO:0000256" key="6">
    <source>
        <dbReference type="ARBA" id="ARBA00038244"/>
    </source>
</evidence>
<dbReference type="SUPFAM" id="SSF52172">
    <property type="entry name" value="CheY-like"/>
    <property type="match status" value="1"/>
</dbReference>
<dbReference type="InterPro" id="IPR001789">
    <property type="entry name" value="Sig_transdc_resp-reg_receiver"/>
</dbReference>
<feature type="domain" description="Response regulatory" evidence="10">
    <location>
        <begin position="1"/>
        <end position="65"/>
    </location>
</feature>
<proteinExistence type="inferred from homology"/>
<evidence type="ECO:0000256" key="7">
    <source>
        <dbReference type="ARBA" id="ARBA00043855"/>
    </source>
</evidence>
<dbReference type="PROSITE" id="PS50110">
    <property type="entry name" value="RESPONSE_REGULATORY"/>
    <property type="match status" value="1"/>
</dbReference>
<sequence>MPGMTGYDLLKKMKESSSLKNIPVVIVSSENVPSRITRCLEEGAEEFFLKPMKLTDVNKLWPYMLRTKGQNNVLKPENMEKQESNQEDEITPIPIQIQLQTAQSLQQQQLEQTPQTNDGDNNKNNNVANNKRKSIDDGLSTDTPRPRYNGLTVVFN</sequence>
<keyword evidence="1" id="KW-0597">Phosphoprotein</keyword>
<dbReference type="AlphaFoldDB" id="A0A5A7RJ22"/>
<keyword evidence="5" id="KW-0804">Transcription</keyword>
<evidence type="ECO:0000256" key="9">
    <source>
        <dbReference type="SAM" id="MobiDB-lite"/>
    </source>
</evidence>
<dbReference type="PANTHER" id="PTHR43874:SF167">
    <property type="entry name" value="TWO-COMPONENT RESPONSE REGULATOR ARR9"/>
    <property type="match status" value="1"/>
</dbReference>